<keyword evidence="1" id="KW-0812">Transmembrane</keyword>
<evidence type="ECO:0000313" key="3">
    <source>
        <dbReference type="Proteomes" id="UP001646157"/>
    </source>
</evidence>
<keyword evidence="1" id="KW-0472">Membrane</keyword>
<keyword evidence="1" id="KW-1133">Transmembrane helix</keyword>
<feature type="transmembrane region" description="Helical" evidence="1">
    <location>
        <begin position="6"/>
        <end position="26"/>
    </location>
</feature>
<dbReference type="RefSeq" id="WP_205175383.1">
    <property type="nucleotide sequence ID" value="NZ_JAFBDZ010000007.1"/>
</dbReference>
<dbReference type="EMBL" id="JAFBDZ010000007">
    <property type="protein sequence ID" value="MBM7588029.1"/>
    <property type="molecule type" value="Genomic_DNA"/>
</dbReference>
<gene>
    <name evidence="2" type="ORF">JOC86_004604</name>
</gene>
<dbReference type="Proteomes" id="UP001646157">
    <property type="component" value="Unassembled WGS sequence"/>
</dbReference>
<evidence type="ECO:0008006" key="4">
    <source>
        <dbReference type="Google" id="ProtNLM"/>
    </source>
</evidence>
<feature type="transmembrane region" description="Helical" evidence="1">
    <location>
        <begin position="53"/>
        <end position="75"/>
    </location>
</feature>
<organism evidence="2 3">
    <name type="scientific">Rossellomorea pakistanensis</name>
    <dbReference type="NCBI Taxonomy" id="992288"/>
    <lineage>
        <taxon>Bacteria</taxon>
        <taxon>Bacillati</taxon>
        <taxon>Bacillota</taxon>
        <taxon>Bacilli</taxon>
        <taxon>Bacillales</taxon>
        <taxon>Bacillaceae</taxon>
        <taxon>Rossellomorea</taxon>
    </lineage>
</organism>
<feature type="transmembrane region" description="Helical" evidence="1">
    <location>
        <begin position="95"/>
        <end position="112"/>
    </location>
</feature>
<evidence type="ECO:0000313" key="2">
    <source>
        <dbReference type="EMBL" id="MBM7588029.1"/>
    </source>
</evidence>
<evidence type="ECO:0000256" key="1">
    <source>
        <dbReference type="SAM" id="Phobius"/>
    </source>
</evidence>
<sequence length="122" mass="14195">MDTGSLLSLIITPVLITIILSILIPMQKKYIVRNEKCKIDYKKSEIIFQWNRFDYVSIAVAIYATLNTLTLFFLIANGEDFTNSFVQFTSNQAQTWTFVGFLYFIIRISQILKGIKELKMHE</sequence>
<protein>
    <recommendedName>
        <fullName evidence="4">Group-specific protein</fullName>
    </recommendedName>
</protein>
<name>A0ABS2NJL5_9BACI</name>
<reference evidence="2 3" key="1">
    <citation type="submission" date="2021-01" db="EMBL/GenBank/DDBJ databases">
        <title>Genomic Encyclopedia of Type Strains, Phase IV (KMG-IV): sequencing the most valuable type-strain genomes for metagenomic binning, comparative biology and taxonomic classification.</title>
        <authorList>
            <person name="Goeker M."/>
        </authorList>
    </citation>
    <scope>NUCLEOTIDE SEQUENCE [LARGE SCALE GENOMIC DNA]</scope>
    <source>
        <strain evidence="2 3">DSM 24834</strain>
    </source>
</reference>
<keyword evidence="3" id="KW-1185">Reference proteome</keyword>
<comment type="caution">
    <text evidence="2">The sequence shown here is derived from an EMBL/GenBank/DDBJ whole genome shotgun (WGS) entry which is preliminary data.</text>
</comment>
<accession>A0ABS2NJL5</accession>
<proteinExistence type="predicted"/>